<feature type="transmembrane region" description="Helical" evidence="1">
    <location>
        <begin position="258"/>
        <end position="280"/>
    </location>
</feature>
<feature type="transmembrane region" description="Helical" evidence="1">
    <location>
        <begin position="227"/>
        <end position="243"/>
    </location>
</feature>
<keyword evidence="1" id="KW-0812">Transmembrane</keyword>
<feature type="transmembrane region" description="Helical" evidence="1">
    <location>
        <begin position="54"/>
        <end position="80"/>
    </location>
</feature>
<reference evidence="2 3" key="1">
    <citation type="journal article" date="2019" name="Nat. Microbiol.">
        <title>Mediterranean grassland soil C-N compound turnover is dependent on rainfall and depth, and is mediated by genomically divergent microorganisms.</title>
        <authorList>
            <person name="Diamond S."/>
            <person name="Andeer P.F."/>
            <person name="Li Z."/>
            <person name="Crits-Christoph A."/>
            <person name="Burstein D."/>
            <person name="Anantharaman K."/>
            <person name="Lane K.R."/>
            <person name="Thomas B.C."/>
            <person name="Pan C."/>
            <person name="Northen T.R."/>
            <person name="Banfield J.F."/>
        </authorList>
    </citation>
    <scope>NUCLEOTIDE SEQUENCE [LARGE SCALE GENOMIC DNA]</scope>
    <source>
        <strain evidence="2">WS_2</strain>
    </source>
</reference>
<feature type="transmembrane region" description="Helical" evidence="1">
    <location>
        <begin position="386"/>
        <end position="405"/>
    </location>
</feature>
<keyword evidence="1" id="KW-0472">Membrane</keyword>
<feature type="transmembrane region" description="Helical" evidence="1">
    <location>
        <begin position="320"/>
        <end position="339"/>
    </location>
</feature>
<evidence type="ECO:0008006" key="4">
    <source>
        <dbReference type="Google" id="ProtNLM"/>
    </source>
</evidence>
<dbReference type="InterPro" id="IPR031617">
    <property type="entry name" value="PelG"/>
</dbReference>
<feature type="transmembrane region" description="Helical" evidence="1">
    <location>
        <begin position="21"/>
        <end position="48"/>
    </location>
</feature>
<feature type="transmembrane region" description="Helical" evidence="1">
    <location>
        <begin position="187"/>
        <end position="207"/>
    </location>
</feature>
<gene>
    <name evidence="2" type="ORF">E6K72_08735</name>
</gene>
<feature type="transmembrane region" description="Helical" evidence="1">
    <location>
        <begin position="359"/>
        <end position="379"/>
    </location>
</feature>
<dbReference type="EMBL" id="VBOS01000308">
    <property type="protein sequence ID" value="TMQ53003.1"/>
    <property type="molecule type" value="Genomic_DNA"/>
</dbReference>
<feature type="transmembrane region" description="Helical" evidence="1">
    <location>
        <begin position="158"/>
        <end position="181"/>
    </location>
</feature>
<dbReference type="Proteomes" id="UP000317716">
    <property type="component" value="Unassembled WGS sequence"/>
</dbReference>
<accession>A0A538SNQ1</accession>
<comment type="caution">
    <text evidence="2">The sequence shown here is derived from an EMBL/GenBank/DDBJ whole genome shotgun (WGS) entry which is preliminary data.</text>
</comment>
<sequence>MAGIGWRLERLIHQGVSGACVAYATGAAVMALPWVLTTAVLVSLPAVIGRGTALLATAGTVVNVAYAVALLVAGPVQIVISRYAVDRVYEGRFRAIAAPFCRGLGGMFLICAVPATLTLLALGLPPRFALWGAALSAAVGAQWTALSVGNGLCSPTLVLGSVAAGSALSFLLAAVLVAVAGLGVSGYLFGLITGQVLTLVILLVGIFRALPDEADERARLLPAFRDYAALAGAGLAFNASLWADKLVAWCMVGGEKAALHSAASTIAWFSSIPCLAWIFVEVETTFHRRFVGFFRALESGASLAELRRGARELVDEAARLLRGALSVQAGVTIFLQLAADPFAHWLRLPPEAILPYRLLLVGAGAQALGLLGLILLYYFDLRREACLAAVGLLLGITVLTVAASGSGLPPSVGTALGCSLGAVLTWHRVFRGVGSVLQQTLLVQPFAAERKRNSRAEPEPSTR</sequence>
<feature type="transmembrane region" description="Helical" evidence="1">
    <location>
        <begin position="128"/>
        <end position="146"/>
    </location>
</feature>
<dbReference type="Pfam" id="PF16933">
    <property type="entry name" value="PelG"/>
    <property type="match status" value="1"/>
</dbReference>
<organism evidence="2 3">
    <name type="scientific">Eiseniibacteriota bacterium</name>
    <dbReference type="NCBI Taxonomy" id="2212470"/>
    <lineage>
        <taxon>Bacteria</taxon>
        <taxon>Candidatus Eiseniibacteriota</taxon>
    </lineage>
</organism>
<feature type="transmembrane region" description="Helical" evidence="1">
    <location>
        <begin position="100"/>
        <end position="122"/>
    </location>
</feature>
<protein>
    <recommendedName>
        <fullName evidence="4">Lipopolysaccharide biosynthesis protein</fullName>
    </recommendedName>
</protein>
<keyword evidence="1" id="KW-1133">Transmembrane helix</keyword>
<evidence type="ECO:0000313" key="3">
    <source>
        <dbReference type="Proteomes" id="UP000317716"/>
    </source>
</evidence>
<evidence type="ECO:0000256" key="1">
    <source>
        <dbReference type="SAM" id="Phobius"/>
    </source>
</evidence>
<dbReference type="AlphaFoldDB" id="A0A538SNQ1"/>
<name>A0A538SNQ1_UNCEI</name>
<proteinExistence type="predicted"/>
<evidence type="ECO:0000313" key="2">
    <source>
        <dbReference type="EMBL" id="TMQ53003.1"/>
    </source>
</evidence>